<gene>
    <name evidence="2" type="ORF">SteCoe_8338</name>
</gene>
<accession>A0A1R2CKH9</accession>
<organism evidence="2 3">
    <name type="scientific">Stentor coeruleus</name>
    <dbReference type="NCBI Taxonomy" id="5963"/>
    <lineage>
        <taxon>Eukaryota</taxon>
        <taxon>Sar</taxon>
        <taxon>Alveolata</taxon>
        <taxon>Ciliophora</taxon>
        <taxon>Postciliodesmatophora</taxon>
        <taxon>Heterotrichea</taxon>
        <taxon>Heterotrichida</taxon>
        <taxon>Stentoridae</taxon>
        <taxon>Stentor</taxon>
    </lineage>
</organism>
<dbReference type="AlphaFoldDB" id="A0A1R2CKH9"/>
<sequence length="438" mass="50514">MESLFRTFDCRNNPSSGFWQEVPSTKTENLVTSTIFGGDLYIFRGEKGLKKKKCVLTNTSLYYLSKWGIPISKSDIRWKIIQPFVEGSEKKPLYGFRIYGNKAEDFYVNNSKDLDKWLEKLSKVGIFGTFDEDFMIIKEINKGTGCIVNLCRCLGDMKEYAVKTIDKCILFSKPYMLQSVEAEISALRTTDHPNVIKLFSVYEDEGKVCLVLEYLPNGDLLKKLKQVKKFSQDDTLKFIGRLLHTISYLHALKIVHRDLKLENICFFSDCIYDFKIIDFGLACIYEHGLSQKCGTIGYVAPEVLKGDIYDHKVDIFAIGVIMFYLLSSRPLFRGKNPQEVAEKNKNCQVYISHFNFKGVSKKCVDLISWLISTNPTSRPNAYEALKNELLDSEKPYCIDLYNLDDTIDVHSFEKRNTCETVNYPQFMRTKVMNNNFLC</sequence>
<dbReference type="SUPFAM" id="SSF56112">
    <property type="entry name" value="Protein kinase-like (PK-like)"/>
    <property type="match status" value="1"/>
</dbReference>
<name>A0A1R2CKH9_9CILI</name>
<dbReference type="PROSITE" id="PS50011">
    <property type="entry name" value="PROTEIN_KINASE_DOM"/>
    <property type="match status" value="1"/>
</dbReference>
<proteinExistence type="predicted"/>
<keyword evidence="3" id="KW-1185">Reference proteome</keyword>
<dbReference type="PANTHER" id="PTHR24347">
    <property type="entry name" value="SERINE/THREONINE-PROTEIN KINASE"/>
    <property type="match status" value="1"/>
</dbReference>
<dbReference type="GO" id="GO:0004672">
    <property type="term" value="F:protein kinase activity"/>
    <property type="evidence" value="ECO:0007669"/>
    <property type="project" value="InterPro"/>
</dbReference>
<dbReference type="SUPFAM" id="SSF50729">
    <property type="entry name" value="PH domain-like"/>
    <property type="match status" value="1"/>
</dbReference>
<evidence type="ECO:0000313" key="2">
    <source>
        <dbReference type="EMBL" id="OMJ89533.1"/>
    </source>
</evidence>
<dbReference type="Proteomes" id="UP000187209">
    <property type="component" value="Unassembled WGS sequence"/>
</dbReference>
<reference evidence="2 3" key="1">
    <citation type="submission" date="2016-11" db="EMBL/GenBank/DDBJ databases">
        <title>The macronuclear genome of Stentor coeruleus: a giant cell with tiny introns.</title>
        <authorList>
            <person name="Slabodnick M."/>
            <person name="Ruby J.G."/>
            <person name="Reiff S.B."/>
            <person name="Swart E.C."/>
            <person name="Gosai S."/>
            <person name="Prabakaran S."/>
            <person name="Witkowska E."/>
            <person name="Larue G.E."/>
            <person name="Fisher S."/>
            <person name="Freeman R.M."/>
            <person name="Gunawardena J."/>
            <person name="Chu W."/>
            <person name="Stover N.A."/>
            <person name="Gregory B.D."/>
            <person name="Nowacki M."/>
            <person name="Derisi J."/>
            <person name="Roy S.W."/>
            <person name="Marshall W.F."/>
            <person name="Sood P."/>
        </authorList>
    </citation>
    <scope>NUCLEOTIDE SEQUENCE [LARGE SCALE GENOMIC DNA]</scope>
    <source>
        <strain evidence="2">WM001</strain>
    </source>
</reference>
<feature type="domain" description="Protein kinase" evidence="1">
    <location>
        <begin position="134"/>
        <end position="390"/>
    </location>
</feature>
<dbReference type="InterPro" id="IPR000719">
    <property type="entry name" value="Prot_kinase_dom"/>
</dbReference>
<dbReference type="Gene3D" id="1.10.510.10">
    <property type="entry name" value="Transferase(Phosphotransferase) domain 1"/>
    <property type="match status" value="1"/>
</dbReference>
<dbReference type="EMBL" id="MPUH01000124">
    <property type="protein sequence ID" value="OMJ89533.1"/>
    <property type="molecule type" value="Genomic_DNA"/>
</dbReference>
<evidence type="ECO:0000313" key="3">
    <source>
        <dbReference type="Proteomes" id="UP000187209"/>
    </source>
</evidence>
<dbReference type="InterPro" id="IPR008271">
    <property type="entry name" value="Ser/Thr_kinase_AS"/>
</dbReference>
<dbReference type="OrthoDB" id="5982051at2759"/>
<evidence type="ECO:0000259" key="1">
    <source>
        <dbReference type="PROSITE" id="PS50011"/>
    </source>
</evidence>
<protein>
    <recommendedName>
        <fullName evidence="1">Protein kinase domain-containing protein</fullName>
    </recommendedName>
</protein>
<comment type="caution">
    <text evidence="2">The sequence shown here is derived from an EMBL/GenBank/DDBJ whole genome shotgun (WGS) entry which is preliminary data.</text>
</comment>
<dbReference type="SMART" id="SM00220">
    <property type="entry name" value="S_TKc"/>
    <property type="match status" value="1"/>
</dbReference>
<dbReference type="GO" id="GO:0005524">
    <property type="term" value="F:ATP binding"/>
    <property type="evidence" value="ECO:0007669"/>
    <property type="project" value="InterPro"/>
</dbReference>
<dbReference type="PROSITE" id="PS00108">
    <property type="entry name" value="PROTEIN_KINASE_ST"/>
    <property type="match status" value="1"/>
</dbReference>
<dbReference type="InterPro" id="IPR011009">
    <property type="entry name" value="Kinase-like_dom_sf"/>
</dbReference>
<dbReference type="Pfam" id="PF00069">
    <property type="entry name" value="Pkinase"/>
    <property type="match status" value="1"/>
</dbReference>